<evidence type="ECO:0000256" key="1">
    <source>
        <dbReference type="SAM" id="MobiDB-lite"/>
    </source>
</evidence>
<feature type="region of interest" description="Disordered" evidence="1">
    <location>
        <begin position="67"/>
        <end position="88"/>
    </location>
</feature>
<comment type="caution">
    <text evidence="2">The sequence shown here is derived from an EMBL/GenBank/DDBJ whole genome shotgun (WGS) entry which is preliminary data.</text>
</comment>
<proteinExistence type="predicted"/>
<evidence type="ECO:0000313" key="2">
    <source>
        <dbReference type="EMBL" id="MBB4865338.1"/>
    </source>
</evidence>
<accession>A0A7W7KNG7</accession>
<organism evidence="2 3">
    <name type="scientific">Pseudomonas nitroreducens</name>
    <dbReference type="NCBI Taxonomy" id="46680"/>
    <lineage>
        <taxon>Bacteria</taxon>
        <taxon>Pseudomonadati</taxon>
        <taxon>Pseudomonadota</taxon>
        <taxon>Gammaproteobacteria</taxon>
        <taxon>Pseudomonadales</taxon>
        <taxon>Pseudomonadaceae</taxon>
        <taxon>Pseudomonas</taxon>
    </lineage>
</organism>
<evidence type="ECO:0000313" key="3">
    <source>
        <dbReference type="Proteomes" id="UP000566995"/>
    </source>
</evidence>
<name>A0A7W7KNG7_PSENT</name>
<sequence length="88" mass="9344">MDFTNYPMAAEGLTSYRCKGGFGWIMIGAHDHADAIRQAHRSSDTVDESTLEIWDGKAYVAVTPAPAGLESSPVRGRRSGGDDGLGMG</sequence>
<dbReference type="EMBL" id="JACHLI010000018">
    <property type="protein sequence ID" value="MBB4865338.1"/>
    <property type="molecule type" value="Genomic_DNA"/>
</dbReference>
<dbReference type="AlphaFoldDB" id="A0A7W7KNG7"/>
<reference evidence="2 3" key="1">
    <citation type="submission" date="2020-08" db="EMBL/GenBank/DDBJ databases">
        <title>Functional genomics of gut bacteria from endangered species of beetles.</title>
        <authorList>
            <person name="Carlos-Shanley C."/>
        </authorList>
    </citation>
    <scope>NUCLEOTIDE SEQUENCE [LARGE SCALE GENOMIC DNA]</scope>
    <source>
        <strain evidence="2 3">S00179</strain>
    </source>
</reference>
<dbReference type="Proteomes" id="UP000566995">
    <property type="component" value="Unassembled WGS sequence"/>
</dbReference>
<dbReference type="RefSeq" id="WP_184592718.1">
    <property type="nucleotide sequence ID" value="NZ_JACHLI010000018.1"/>
</dbReference>
<protein>
    <submittedName>
        <fullName evidence="2">Uncharacterized protein</fullName>
    </submittedName>
</protein>
<gene>
    <name evidence="2" type="ORF">HNP46_004219</name>
</gene>